<organism evidence="1">
    <name type="scientific">Cacopsylla melanoneura</name>
    <dbReference type="NCBI Taxonomy" id="428564"/>
    <lineage>
        <taxon>Eukaryota</taxon>
        <taxon>Metazoa</taxon>
        <taxon>Ecdysozoa</taxon>
        <taxon>Arthropoda</taxon>
        <taxon>Hexapoda</taxon>
        <taxon>Insecta</taxon>
        <taxon>Pterygota</taxon>
        <taxon>Neoptera</taxon>
        <taxon>Paraneoptera</taxon>
        <taxon>Hemiptera</taxon>
        <taxon>Sternorrhyncha</taxon>
        <taxon>Psylloidea</taxon>
        <taxon>Psyllidae</taxon>
        <taxon>Psyllinae</taxon>
        <taxon>Cacopsylla</taxon>
    </lineage>
</organism>
<reference evidence="1" key="1">
    <citation type="submission" date="2021-05" db="EMBL/GenBank/DDBJ databases">
        <authorList>
            <person name="Alioto T."/>
            <person name="Alioto T."/>
            <person name="Gomez Garrido J."/>
        </authorList>
    </citation>
    <scope>NUCLEOTIDE SEQUENCE</scope>
</reference>
<dbReference type="EMBL" id="HBUF01127692">
    <property type="protein sequence ID" value="CAG6643551.1"/>
    <property type="molecule type" value="Transcribed_RNA"/>
</dbReference>
<name>A0A8D8R3V3_9HEMI</name>
<dbReference type="AlphaFoldDB" id="A0A8D8R3V3"/>
<protein>
    <submittedName>
        <fullName evidence="1">Uncharacterized protein</fullName>
    </submittedName>
</protein>
<sequence length="137" mass="16157">MIAVIYRLNPLLFLNFDSPTGLCRLPVVWVSVDTLASLLRIWRFKDVFESFSRRILVVFATCSRRLRDVCSSYSRRFCVVFSRRILVVFATSSRRLRDVFSSFFLDGFFRRFLDVFPSYLGRLCPSFFVLLGVAYYQ</sequence>
<evidence type="ECO:0000313" key="1">
    <source>
        <dbReference type="EMBL" id="CAG6643551.1"/>
    </source>
</evidence>
<accession>A0A8D8R3V3</accession>
<dbReference type="EMBL" id="HBUF01127691">
    <property type="protein sequence ID" value="CAG6643547.1"/>
    <property type="molecule type" value="Transcribed_RNA"/>
</dbReference>
<proteinExistence type="predicted"/>